<name>A0AAU8HVU1_9FIRM</name>
<dbReference type="FunFam" id="1.10.10.10:FF:000214">
    <property type="entry name" value="Methylated-DNA--protein-cysteine methyltransferase"/>
    <property type="match status" value="1"/>
</dbReference>
<sequence length="153" mass="16934">MYYKIVNSPLGDLTLVANEQALQKIVFGTLAEDSLEEKETTLLNQAEDELQKYFKGTLKKFAVPVKPQGSYFQMAVWDYLKMVPYGDTISYGQVAKAIGNPKAVRAVGQANNKNPIPIIIPCHRVVGKDGSLIGYSGKLENKKKLLDMEGLKP</sequence>
<keyword evidence="4 9" id="KW-0489">Methyltransferase</keyword>
<feature type="active site" description="Nucleophile; methyl group acceptor" evidence="9">
    <location>
        <position position="122"/>
    </location>
</feature>
<reference evidence="12" key="2">
    <citation type="submission" date="2024-06" db="EMBL/GenBank/DDBJ databases">
        <authorList>
            <person name="Petrova K.O."/>
            <person name="Toshchakov S.V."/>
            <person name="Boltjanskaja Y.V."/>
            <person name="Kevbrin V.V."/>
        </authorList>
    </citation>
    <scope>NUCLEOTIDE SEQUENCE</scope>
    <source>
        <strain evidence="12">Z-710</strain>
    </source>
</reference>
<dbReference type="InterPro" id="IPR036388">
    <property type="entry name" value="WH-like_DNA-bd_sf"/>
</dbReference>
<dbReference type="PANTHER" id="PTHR10815">
    <property type="entry name" value="METHYLATED-DNA--PROTEIN-CYSTEINE METHYLTRANSFERASE"/>
    <property type="match status" value="1"/>
</dbReference>
<dbReference type="SUPFAM" id="SSF53155">
    <property type="entry name" value="Methylated DNA-protein cysteine methyltransferase domain"/>
    <property type="match status" value="1"/>
</dbReference>
<evidence type="ECO:0000256" key="3">
    <source>
        <dbReference type="ARBA" id="ARBA00022490"/>
    </source>
</evidence>
<evidence type="ECO:0000256" key="1">
    <source>
        <dbReference type="ARBA" id="ARBA00001286"/>
    </source>
</evidence>
<evidence type="ECO:0000256" key="8">
    <source>
        <dbReference type="ARBA" id="ARBA00049348"/>
    </source>
</evidence>
<comment type="catalytic activity">
    <reaction evidence="8 9">
        <text>a 6-O-methyl-2'-deoxyguanosine in DNA + L-cysteinyl-[protein] = S-methyl-L-cysteinyl-[protein] + a 2'-deoxyguanosine in DNA</text>
        <dbReference type="Rhea" id="RHEA:24000"/>
        <dbReference type="Rhea" id="RHEA-COMP:10131"/>
        <dbReference type="Rhea" id="RHEA-COMP:10132"/>
        <dbReference type="Rhea" id="RHEA-COMP:11367"/>
        <dbReference type="Rhea" id="RHEA-COMP:11368"/>
        <dbReference type="ChEBI" id="CHEBI:29950"/>
        <dbReference type="ChEBI" id="CHEBI:82612"/>
        <dbReference type="ChEBI" id="CHEBI:85445"/>
        <dbReference type="ChEBI" id="CHEBI:85448"/>
        <dbReference type="EC" id="2.1.1.63"/>
    </reaction>
</comment>
<dbReference type="NCBIfam" id="TIGR00589">
    <property type="entry name" value="ogt"/>
    <property type="match status" value="1"/>
</dbReference>
<keyword evidence="7 9" id="KW-0234">DNA repair</keyword>
<dbReference type="GO" id="GO:0003908">
    <property type="term" value="F:methylated-DNA-[protein]-cysteine S-methyltransferase activity"/>
    <property type="evidence" value="ECO:0007669"/>
    <property type="project" value="UniProtKB-UniRule"/>
</dbReference>
<comment type="miscellaneous">
    <text evidence="9">This enzyme catalyzes only one turnover and therefore is not strictly catalytic. According to one definition, an enzyme is a biocatalyst that acts repeatedly and over many reaction cycles.</text>
</comment>
<dbReference type="EMBL" id="CP159485">
    <property type="protein sequence ID" value="XCI29508.1"/>
    <property type="molecule type" value="Genomic_DNA"/>
</dbReference>
<dbReference type="InterPro" id="IPR014048">
    <property type="entry name" value="MethylDNA_cys_MeTrfase_DNA-bd"/>
</dbReference>
<dbReference type="InterPro" id="IPR001497">
    <property type="entry name" value="MethylDNA_cys_MeTrfase_AS"/>
</dbReference>
<evidence type="ECO:0000256" key="6">
    <source>
        <dbReference type="ARBA" id="ARBA00022763"/>
    </source>
</evidence>
<evidence type="ECO:0000256" key="9">
    <source>
        <dbReference type="HAMAP-Rule" id="MF_00772"/>
    </source>
</evidence>
<keyword evidence="3 9" id="KW-0963">Cytoplasm</keyword>
<evidence type="ECO:0000259" key="11">
    <source>
        <dbReference type="Pfam" id="PF02870"/>
    </source>
</evidence>
<dbReference type="Gene3D" id="1.10.10.10">
    <property type="entry name" value="Winged helix-like DNA-binding domain superfamily/Winged helix DNA-binding domain"/>
    <property type="match status" value="1"/>
</dbReference>
<dbReference type="PROSITE" id="PS00374">
    <property type="entry name" value="MGMT"/>
    <property type="match status" value="1"/>
</dbReference>
<dbReference type="SUPFAM" id="SSF46767">
    <property type="entry name" value="Methylated DNA-protein cysteine methyltransferase, C-terminal domain"/>
    <property type="match status" value="1"/>
</dbReference>
<dbReference type="InterPro" id="IPR023546">
    <property type="entry name" value="MGMT"/>
</dbReference>
<feature type="domain" description="Methylated-DNA-[protein]-cysteine S-methyltransferase DNA binding" evidence="10">
    <location>
        <begin position="72"/>
        <end position="150"/>
    </location>
</feature>
<evidence type="ECO:0000256" key="2">
    <source>
        <dbReference type="ARBA" id="ARBA00008711"/>
    </source>
</evidence>
<comment type="subcellular location">
    <subcellularLocation>
        <location evidence="9">Cytoplasm</location>
    </subcellularLocation>
</comment>
<dbReference type="GO" id="GO:0005737">
    <property type="term" value="C:cytoplasm"/>
    <property type="evidence" value="ECO:0007669"/>
    <property type="project" value="UniProtKB-SubCell"/>
</dbReference>
<dbReference type="GO" id="GO:0032259">
    <property type="term" value="P:methylation"/>
    <property type="evidence" value="ECO:0007669"/>
    <property type="project" value="UniProtKB-KW"/>
</dbReference>
<protein>
    <recommendedName>
        <fullName evidence="9">Methylated-DNA--protein-cysteine methyltransferase</fullName>
        <ecNumber evidence="9">2.1.1.63</ecNumber>
    </recommendedName>
    <alternativeName>
        <fullName evidence="9">6-O-methylguanine-DNA methyltransferase</fullName>
        <shortName evidence="9">MGMT</shortName>
    </alternativeName>
    <alternativeName>
        <fullName evidence="9">O-6-methylguanine-DNA-alkyltransferase</fullName>
    </alternativeName>
</protein>
<feature type="domain" description="Methylguanine DNA methyltransferase ribonuclease-like" evidence="11">
    <location>
        <begin position="1"/>
        <end position="66"/>
    </location>
</feature>
<dbReference type="AlphaFoldDB" id="A0AAU8HVU1"/>
<dbReference type="CDD" id="cd06445">
    <property type="entry name" value="ATase"/>
    <property type="match status" value="1"/>
</dbReference>
<evidence type="ECO:0000256" key="5">
    <source>
        <dbReference type="ARBA" id="ARBA00022679"/>
    </source>
</evidence>
<proteinExistence type="inferred from homology"/>
<keyword evidence="6 9" id="KW-0227">DNA damage</keyword>
<dbReference type="Pfam" id="PF01035">
    <property type="entry name" value="DNA_binding_1"/>
    <property type="match status" value="1"/>
</dbReference>
<dbReference type="HAMAP" id="MF_00772">
    <property type="entry name" value="OGT"/>
    <property type="match status" value="1"/>
</dbReference>
<dbReference type="EC" id="2.1.1.63" evidence="9"/>
<gene>
    <name evidence="12" type="ORF">PRVXH_000831</name>
</gene>
<evidence type="ECO:0000313" key="12">
    <source>
        <dbReference type="EMBL" id="XCI29508.1"/>
    </source>
</evidence>
<accession>A0AAU8HVU1</accession>
<evidence type="ECO:0000259" key="10">
    <source>
        <dbReference type="Pfam" id="PF01035"/>
    </source>
</evidence>
<organism evidence="12">
    <name type="scientific">Proteinivorax hydrogeniformans</name>
    <dbReference type="NCBI Taxonomy" id="1826727"/>
    <lineage>
        <taxon>Bacteria</taxon>
        <taxon>Bacillati</taxon>
        <taxon>Bacillota</taxon>
        <taxon>Clostridia</taxon>
        <taxon>Eubacteriales</taxon>
        <taxon>Proteinivoracaceae</taxon>
        <taxon>Proteinivorax</taxon>
    </lineage>
</organism>
<comment type="catalytic activity">
    <reaction evidence="1 9">
        <text>a 4-O-methyl-thymidine in DNA + L-cysteinyl-[protein] = a thymidine in DNA + S-methyl-L-cysteinyl-[protein]</text>
        <dbReference type="Rhea" id="RHEA:53428"/>
        <dbReference type="Rhea" id="RHEA-COMP:10131"/>
        <dbReference type="Rhea" id="RHEA-COMP:10132"/>
        <dbReference type="Rhea" id="RHEA-COMP:13555"/>
        <dbReference type="Rhea" id="RHEA-COMP:13556"/>
        <dbReference type="ChEBI" id="CHEBI:29950"/>
        <dbReference type="ChEBI" id="CHEBI:82612"/>
        <dbReference type="ChEBI" id="CHEBI:137386"/>
        <dbReference type="ChEBI" id="CHEBI:137387"/>
        <dbReference type="EC" id="2.1.1.63"/>
    </reaction>
</comment>
<dbReference type="RefSeq" id="WP_353894056.1">
    <property type="nucleotide sequence ID" value="NZ_CP159485.1"/>
</dbReference>
<dbReference type="Pfam" id="PF02870">
    <property type="entry name" value="Methyltransf_1N"/>
    <property type="match status" value="1"/>
</dbReference>
<comment type="similarity">
    <text evidence="2 9">Belongs to the MGMT family.</text>
</comment>
<evidence type="ECO:0000256" key="4">
    <source>
        <dbReference type="ARBA" id="ARBA00022603"/>
    </source>
</evidence>
<keyword evidence="5 9" id="KW-0808">Transferase</keyword>
<dbReference type="PANTHER" id="PTHR10815:SF13">
    <property type="entry name" value="METHYLATED-DNA--PROTEIN-CYSTEINE METHYLTRANSFERASE"/>
    <property type="match status" value="1"/>
</dbReference>
<dbReference type="InterPro" id="IPR008332">
    <property type="entry name" value="MethylG_MeTrfase_N"/>
</dbReference>
<dbReference type="Gene3D" id="3.30.160.70">
    <property type="entry name" value="Methylated DNA-protein cysteine methyltransferase domain"/>
    <property type="match status" value="1"/>
</dbReference>
<dbReference type="GO" id="GO:0006307">
    <property type="term" value="P:DNA alkylation repair"/>
    <property type="evidence" value="ECO:0007669"/>
    <property type="project" value="UniProtKB-UniRule"/>
</dbReference>
<dbReference type="InterPro" id="IPR036631">
    <property type="entry name" value="MGMT_N_sf"/>
</dbReference>
<reference evidence="12" key="1">
    <citation type="journal article" date="2018" name="Antonie Van Leeuwenhoek">
        <title>Proteinivorax hydrogeniformans sp. nov., an anaerobic, haloalkaliphilic bacterium fermenting proteinaceous compounds with high hydrogen production.</title>
        <authorList>
            <person name="Boltyanskaya Y."/>
            <person name="Detkova E."/>
            <person name="Pimenov N."/>
            <person name="Kevbrin V."/>
        </authorList>
    </citation>
    <scope>NUCLEOTIDE SEQUENCE</scope>
    <source>
        <strain evidence="12">Z-710</strain>
    </source>
</reference>
<dbReference type="InterPro" id="IPR036217">
    <property type="entry name" value="MethylDNA_cys_MeTrfase_DNAb"/>
</dbReference>
<comment type="function">
    <text evidence="9">Involved in the cellular defense against the biological effects of O6-methylguanine (O6-MeG) and O4-methylthymine (O4-MeT) in DNA. Repairs the methylated nucleobase in DNA by stoichiometrically transferring the methyl group to a cysteine residue in the enzyme. This is a suicide reaction: the enzyme is irreversibly inactivated.</text>
</comment>
<evidence type="ECO:0000256" key="7">
    <source>
        <dbReference type="ARBA" id="ARBA00023204"/>
    </source>
</evidence>